<evidence type="ECO:0000256" key="4">
    <source>
        <dbReference type="ARBA" id="ARBA00023136"/>
    </source>
</evidence>
<feature type="transmembrane region" description="Helical" evidence="5">
    <location>
        <begin position="7"/>
        <end position="24"/>
    </location>
</feature>
<protein>
    <submittedName>
        <fullName evidence="7">G4719 protein</fullName>
    </submittedName>
</protein>
<evidence type="ECO:0000256" key="3">
    <source>
        <dbReference type="ARBA" id="ARBA00022989"/>
    </source>
</evidence>
<sequence length="371" mass="39692">MEAPGSRAGHIATSAVILAAYLTLNSSLNLLNRWILGMYGFAFPLAMTVSHMAFSFVTLAPIMMLPSFRGLHKATLQKQWKGMLFIGAFLALNIALNNISLVEISLSLNQVIRSAIPVITAVLAVVIEQKTPTKAESMGLLVLTSGVMLAVYEGSGGTSRGIMICIAGTFSNAAMMTMSGKVLSEKLDVLRLTFYTSPISCLCLLPFYYFREAADLVQYSAVNAGSNFKGLLLLTCVNALLYNVVHYLMIQRTSAVTTTVLGEIKIIGLLFASAFLLGEKNDMTVKMVMGCALAIGGFCIYSHAKMYAKPQAPQPAAADLEAAQQKGAGEPLLASDKKAAMLEDVISPTKCIARGNSGERRTSSNLIKAVH</sequence>
<evidence type="ECO:0000313" key="7">
    <source>
        <dbReference type="EMBL" id="CAL5222365.1"/>
    </source>
</evidence>
<evidence type="ECO:0000256" key="5">
    <source>
        <dbReference type="SAM" id="Phobius"/>
    </source>
</evidence>
<keyword evidence="3 5" id="KW-1133">Transmembrane helix</keyword>
<dbReference type="InterPro" id="IPR037185">
    <property type="entry name" value="EmrE-like"/>
</dbReference>
<feature type="transmembrane region" description="Helical" evidence="5">
    <location>
        <begin position="36"/>
        <end position="62"/>
    </location>
</feature>
<dbReference type="InterPro" id="IPR004853">
    <property type="entry name" value="Sugar_P_trans_dom"/>
</dbReference>
<feature type="transmembrane region" description="Helical" evidence="5">
    <location>
        <begin position="230"/>
        <end position="248"/>
    </location>
</feature>
<dbReference type="EMBL" id="CAXHTA020000007">
    <property type="protein sequence ID" value="CAL5222365.1"/>
    <property type="molecule type" value="Genomic_DNA"/>
</dbReference>
<feature type="transmembrane region" description="Helical" evidence="5">
    <location>
        <begin position="192"/>
        <end position="210"/>
    </location>
</feature>
<keyword evidence="4 5" id="KW-0472">Membrane</keyword>
<name>A0ABP1FQZ4_9CHLO</name>
<feature type="transmembrane region" description="Helical" evidence="5">
    <location>
        <begin position="161"/>
        <end position="180"/>
    </location>
</feature>
<feature type="domain" description="Sugar phosphate transporter" evidence="6">
    <location>
        <begin position="15"/>
        <end position="302"/>
    </location>
</feature>
<comment type="caution">
    <text evidence="7">The sequence shown here is derived from an EMBL/GenBank/DDBJ whole genome shotgun (WGS) entry which is preliminary data.</text>
</comment>
<evidence type="ECO:0000256" key="1">
    <source>
        <dbReference type="ARBA" id="ARBA00004141"/>
    </source>
</evidence>
<organism evidence="7 8">
    <name type="scientific">Coccomyxa viridis</name>
    <dbReference type="NCBI Taxonomy" id="1274662"/>
    <lineage>
        <taxon>Eukaryota</taxon>
        <taxon>Viridiplantae</taxon>
        <taxon>Chlorophyta</taxon>
        <taxon>core chlorophytes</taxon>
        <taxon>Trebouxiophyceae</taxon>
        <taxon>Trebouxiophyceae incertae sedis</taxon>
        <taxon>Coccomyxaceae</taxon>
        <taxon>Coccomyxa</taxon>
    </lineage>
</organism>
<feature type="transmembrane region" description="Helical" evidence="5">
    <location>
        <begin position="260"/>
        <end position="277"/>
    </location>
</feature>
<dbReference type="SUPFAM" id="SSF103481">
    <property type="entry name" value="Multidrug resistance efflux transporter EmrE"/>
    <property type="match status" value="2"/>
</dbReference>
<comment type="subcellular location">
    <subcellularLocation>
        <location evidence="1">Membrane</location>
        <topology evidence="1">Multi-pass membrane protein</topology>
    </subcellularLocation>
</comment>
<evidence type="ECO:0000313" key="8">
    <source>
        <dbReference type="Proteomes" id="UP001497392"/>
    </source>
</evidence>
<evidence type="ECO:0000259" key="6">
    <source>
        <dbReference type="Pfam" id="PF03151"/>
    </source>
</evidence>
<keyword evidence="2 5" id="KW-0812">Transmembrane</keyword>
<dbReference type="Proteomes" id="UP001497392">
    <property type="component" value="Unassembled WGS sequence"/>
</dbReference>
<dbReference type="Pfam" id="PF03151">
    <property type="entry name" value="TPT"/>
    <property type="match status" value="1"/>
</dbReference>
<dbReference type="PANTHER" id="PTHR11132">
    <property type="entry name" value="SOLUTE CARRIER FAMILY 35"/>
    <property type="match status" value="1"/>
</dbReference>
<dbReference type="InterPro" id="IPR050186">
    <property type="entry name" value="TPT_transporter"/>
</dbReference>
<proteinExistence type="predicted"/>
<gene>
    <name evidence="7" type="primary">g4719</name>
    <name evidence="7" type="ORF">VP750_LOCUS4024</name>
</gene>
<evidence type="ECO:0000256" key="2">
    <source>
        <dbReference type="ARBA" id="ARBA00022692"/>
    </source>
</evidence>
<reference evidence="7 8" key="1">
    <citation type="submission" date="2024-06" db="EMBL/GenBank/DDBJ databases">
        <authorList>
            <person name="Kraege A."/>
            <person name="Thomma B."/>
        </authorList>
    </citation>
    <scope>NUCLEOTIDE SEQUENCE [LARGE SCALE GENOMIC DNA]</scope>
</reference>
<accession>A0ABP1FQZ4</accession>
<feature type="transmembrane region" description="Helical" evidence="5">
    <location>
        <begin position="83"/>
        <end position="102"/>
    </location>
</feature>
<keyword evidence="8" id="KW-1185">Reference proteome</keyword>